<dbReference type="InterPro" id="IPR009057">
    <property type="entry name" value="Homeodomain-like_sf"/>
</dbReference>
<gene>
    <name evidence="4" type="ORF">SAMN05421804_101426</name>
</gene>
<dbReference type="InterPro" id="IPR001647">
    <property type="entry name" value="HTH_TetR"/>
</dbReference>
<protein>
    <submittedName>
        <fullName evidence="4">DNA-binding transcriptional regulator, AcrR family</fullName>
    </submittedName>
</protein>
<sequence length="194" mass="22651">MRDLNTVEMRIVDRTLYLIGQKGTVDVPVRTIVKEAKVNLGAINYYFETKEQLLSLVREFYTDNMLKTVEFLENQTLDLEERLIYYANETMKYALLYPNSVVLVKDAYRSKVKSSASEELIRTLNHMFSLLDAALKEYLGEHELKIKKMIFMAAMIHPTEDNANYGLYISNIDTSEKRIYYIQCLLKMLKNSTC</sequence>
<dbReference type="SUPFAM" id="SSF46689">
    <property type="entry name" value="Homeodomain-like"/>
    <property type="match status" value="1"/>
</dbReference>
<dbReference type="AlphaFoldDB" id="A0A1G8GZX1"/>
<dbReference type="PROSITE" id="PS50977">
    <property type="entry name" value="HTH_TETR_2"/>
    <property type="match status" value="1"/>
</dbReference>
<name>A0A1G8GZX1_9CLOT</name>
<feature type="domain" description="HTH tetR-type" evidence="3">
    <location>
        <begin position="5"/>
        <end position="65"/>
    </location>
</feature>
<reference evidence="4 5" key="1">
    <citation type="submission" date="2016-10" db="EMBL/GenBank/DDBJ databases">
        <authorList>
            <person name="de Groot N.N."/>
        </authorList>
    </citation>
    <scope>NUCLEOTIDE SEQUENCE [LARGE SCALE GENOMIC DNA]</scope>
    <source>
        <strain evidence="4 5">CGMCC 1.5058</strain>
    </source>
</reference>
<feature type="DNA-binding region" description="H-T-H motif" evidence="2">
    <location>
        <begin position="28"/>
        <end position="47"/>
    </location>
</feature>
<dbReference type="RefSeq" id="WP_031573458.1">
    <property type="nucleotide sequence ID" value="NZ_FNDZ01000001.1"/>
</dbReference>
<proteinExistence type="predicted"/>
<dbReference type="EMBL" id="FNDZ01000001">
    <property type="protein sequence ID" value="SDH99958.1"/>
    <property type="molecule type" value="Genomic_DNA"/>
</dbReference>
<evidence type="ECO:0000256" key="2">
    <source>
        <dbReference type="PROSITE-ProRule" id="PRU00335"/>
    </source>
</evidence>
<dbReference type="Proteomes" id="UP000183255">
    <property type="component" value="Unassembled WGS sequence"/>
</dbReference>
<dbReference type="Gene3D" id="1.10.357.10">
    <property type="entry name" value="Tetracycline Repressor, domain 2"/>
    <property type="match status" value="1"/>
</dbReference>
<organism evidence="4 5">
    <name type="scientific">Proteiniclasticum ruminis</name>
    <dbReference type="NCBI Taxonomy" id="398199"/>
    <lineage>
        <taxon>Bacteria</taxon>
        <taxon>Bacillati</taxon>
        <taxon>Bacillota</taxon>
        <taxon>Clostridia</taxon>
        <taxon>Eubacteriales</taxon>
        <taxon>Clostridiaceae</taxon>
        <taxon>Proteiniclasticum</taxon>
    </lineage>
</organism>
<keyword evidence="1 2" id="KW-0238">DNA-binding</keyword>
<evidence type="ECO:0000256" key="1">
    <source>
        <dbReference type="ARBA" id="ARBA00023125"/>
    </source>
</evidence>
<evidence type="ECO:0000313" key="4">
    <source>
        <dbReference type="EMBL" id="SDH99958.1"/>
    </source>
</evidence>
<dbReference type="Pfam" id="PF00440">
    <property type="entry name" value="TetR_N"/>
    <property type="match status" value="1"/>
</dbReference>
<evidence type="ECO:0000259" key="3">
    <source>
        <dbReference type="PROSITE" id="PS50977"/>
    </source>
</evidence>
<evidence type="ECO:0000313" key="5">
    <source>
        <dbReference type="Proteomes" id="UP000183255"/>
    </source>
</evidence>
<accession>A0A1G8GZX1</accession>
<dbReference type="GO" id="GO:0003677">
    <property type="term" value="F:DNA binding"/>
    <property type="evidence" value="ECO:0007669"/>
    <property type="project" value="UniProtKB-UniRule"/>
</dbReference>